<dbReference type="Pfam" id="PF00501">
    <property type="entry name" value="AMP-binding"/>
    <property type="match status" value="1"/>
</dbReference>
<dbReference type="InterPro" id="IPR045851">
    <property type="entry name" value="AMP-bd_C_sf"/>
</dbReference>
<dbReference type="STRING" id="1325734.A0A428Q8I1"/>
<evidence type="ECO:0000313" key="7">
    <source>
        <dbReference type="EMBL" id="RSL61576.1"/>
    </source>
</evidence>
<comment type="caution">
    <text evidence="7">The sequence shown here is derived from an EMBL/GenBank/DDBJ whole genome shotgun (WGS) entry which is preliminary data.</text>
</comment>
<dbReference type="SUPFAM" id="SSF56801">
    <property type="entry name" value="Acetyl-CoA synthetase-like"/>
    <property type="match status" value="1"/>
</dbReference>
<evidence type="ECO:0000259" key="6">
    <source>
        <dbReference type="PROSITE" id="PS50075"/>
    </source>
</evidence>
<evidence type="ECO:0000256" key="2">
    <source>
        <dbReference type="ARBA" id="ARBA00022553"/>
    </source>
</evidence>
<dbReference type="GO" id="GO:0016874">
    <property type="term" value="F:ligase activity"/>
    <property type="evidence" value="ECO:0007669"/>
    <property type="project" value="UniProtKB-KW"/>
</dbReference>
<evidence type="ECO:0000313" key="8">
    <source>
        <dbReference type="Proteomes" id="UP000288168"/>
    </source>
</evidence>
<protein>
    <recommendedName>
        <fullName evidence="6">Carrier domain-containing protein</fullName>
    </recommendedName>
</protein>
<dbReference type="PANTHER" id="PTHR45527">
    <property type="entry name" value="NONRIBOSOMAL PEPTIDE SYNTHETASE"/>
    <property type="match status" value="1"/>
</dbReference>
<keyword evidence="1" id="KW-0596">Phosphopantetheine</keyword>
<dbReference type="PANTHER" id="PTHR45527:SF3">
    <property type="entry name" value="SIDEROPHORE SYNTHETASE (EUROFUNG)"/>
    <property type="match status" value="1"/>
</dbReference>
<dbReference type="CDD" id="cd05918">
    <property type="entry name" value="A_NRPS_SidN3_like"/>
    <property type="match status" value="1"/>
</dbReference>
<keyword evidence="2" id="KW-0597">Phosphoprotein</keyword>
<evidence type="ECO:0000256" key="3">
    <source>
        <dbReference type="ARBA" id="ARBA00022598"/>
    </source>
</evidence>
<dbReference type="Pfam" id="PF00668">
    <property type="entry name" value="Condensation"/>
    <property type="match status" value="2"/>
</dbReference>
<dbReference type="FunFam" id="3.30.559.30:FF:000003">
    <property type="entry name" value="Nonribosomal peptide synthase SidD"/>
    <property type="match status" value="1"/>
</dbReference>
<evidence type="ECO:0000256" key="4">
    <source>
        <dbReference type="ARBA" id="ARBA00029454"/>
    </source>
</evidence>
<dbReference type="Gene3D" id="3.40.50.12780">
    <property type="entry name" value="N-terminal domain of ligase-like"/>
    <property type="match status" value="1"/>
</dbReference>
<dbReference type="InterPro" id="IPR020845">
    <property type="entry name" value="AMP-binding_CS"/>
</dbReference>
<dbReference type="InterPro" id="IPR000873">
    <property type="entry name" value="AMP-dep_synth/lig_dom"/>
</dbReference>
<dbReference type="Proteomes" id="UP000288168">
    <property type="component" value="Unassembled WGS sequence"/>
</dbReference>
<evidence type="ECO:0000256" key="5">
    <source>
        <dbReference type="SAM" id="MobiDB-lite"/>
    </source>
</evidence>
<dbReference type="Gene3D" id="1.10.1200.10">
    <property type="entry name" value="ACP-like"/>
    <property type="match status" value="2"/>
</dbReference>
<dbReference type="PROSITE" id="PS50075">
    <property type="entry name" value="CARRIER"/>
    <property type="match status" value="2"/>
</dbReference>
<dbReference type="FunFam" id="1.10.1200.10:FF:000005">
    <property type="entry name" value="Nonribosomal peptide synthetase 1"/>
    <property type="match status" value="2"/>
</dbReference>
<reference evidence="7 8" key="1">
    <citation type="submission" date="2017-06" db="EMBL/GenBank/DDBJ databases">
        <title>Comparative genomic analysis of Ambrosia Fusariam Clade fungi.</title>
        <authorList>
            <person name="Stajich J.E."/>
            <person name="Carrillo J."/>
            <person name="Kijimoto T."/>
            <person name="Eskalen A."/>
            <person name="O'Donnell K."/>
            <person name="Kasson M."/>
        </authorList>
    </citation>
    <scope>NUCLEOTIDE SEQUENCE [LARGE SCALE GENOMIC DNA]</scope>
    <source>
        <strain evidence="7 8">NRRL62584</strain>
    </source>
</reference>
<dbReference type="Gene3D" id="3.30.559.10">
    <property type="entry name" value="Chloramphenicol acetyltransferase-like domain"/>
    <property type="match status" value="2"/>
</dbReference>
<keyword evidence="8" id="KW-1185">Reference proteome</keyword>
<feature type="region of interest" description="Disordered" evidence="5">
    <location>
        <begin position="743"/>
        <end position="764"/>
    </location>
</feature>
<dbReference type="Pfam" id="PF00550">
    <property type="entry name" value="PP-binding"/>
    <property type="match status" value="2"/>
</dbReference>
<dbReference type="PROSITE" id="PS00455">
    <property type="entry name" value="AMP_BINDING"/>
    <property type="match status" value="1"/>
</dbReference>
<dbReference type="NCBIfam" id="TIGR01733">
    <property type="entry name" value="AA-adenyl-dom"/>
    <property type="match status" value="1"/>
</dbReference>
<dbReference type="FunFam" id="3.40.50.12780:FF:000014">
    <property type="entry name" value="Nonribosomal peptide synthetase 1"/>
    <property type="match status" value="1"/>
</dbReference>
<dbReference type="InterPro" id="IPR023213">
    <property type="entry name" value="CAT-like_dom_sf"/>
</dbReference>
<organism evidence="7 8">
    <name type="scientific">Fusarium duplospermum</name>
    <dbReference type="NCBI Taxonomy" id="1325734"/>
    <lineage>
        <taxon>Eukaryota</taxon>
        <taxon>Fungi</taxon>
        <taxon>Dikarya</taxon>
        <taxon>Ascomycota</taxon>
        <taxon>Pezizomycotina</taxon>
        <taxon>Sordariomycetes</taxon>
        <taxon>Hypocreomycetidae</taxon>
        <taxon>Hypocreales</taxon>
        <taxon>Nectriaceae</taxon>
        <taxon>Fusarium</taxon>
        <taxon>Fusarium solani species complex</taxon>
    </lineage>
</organism>
<dbReference type="OrthoDB" id="416786at2759"/>
<dbReference type="InterPro" id="IPR042099">
    <property type="entry name" value="ANL_N_sf"/>
</dbReference>
<feature type="domain" description="Carrier" evidence="6">
    <location>
        <begin position="757"/>
        <end position="832"/>
    </location>
</feature>
<evidence type="ECO:0000256" key="1">
    <source>
        <dbReference type="ARBA" id="ARBA00022450"/>
    </source>
</evidence>
<dbReference type="GO" id="GO:0043041">
    <property type="term" value="P:amino acid activation for nonribosomal peptide biosynthetic process"/>
    <property type="evidence" value="ECO:0007669"/>
    <property type="project" value="TreeGrafter"/>
</dbReference>
<dbReference type="InterPro" id="IPR009081">
    <property type="entry name" value="PP-bd_ACP"/>
</dbReference>
<dbReference type="Gene3D" id="3.30.300.30">
    <property type="match status" value="1"/>
</dbReference>
<dbReference type="GO" id="GO:0005737">
    <property type="term" value="C:cytoplasm"/>
    <property type="evidence" value="ECO:0007669"/>
    <property type="project" value="TreeGrafter"/>
</dbReference>
<feature type="domain" description="Carrier" evidence="6">
    <location>
        <begin position="1408"/>
        <end position="1484"/>
    </location>
</feature>
<dbReference type="SUPFAM" id="SSF52777">
    <property type="entry name" value="CoA-dependent acyltransferases"/>
    <property type="match status" value="4"/>
</dbReference>
<proteinExistence type="inferred from homology"/>
<dbReference type="PROSITE" id="PS00012">
    <property type="entry name" value="PHOSPHOPANTETHEINE"/>
    <property type="match status" value="1"/>
</dbReference>
<dbReference type="GO" id="GO:0031177">
    <property type="term" value="F:phosphopantetheine binding"/>
    <property type="evidence" value="ECO:0007669"/>
    <property type="project" value="TreeGrafter"/>
</dbReference>
<sequence length="1936" mass="213944">MHIIDGGGGGGSAISIDSREKSRIFPGVPVIKTLPLGSTRDPATFQDELLLAWTLACSPKLEELPGSYDWGYILPDGSVQRQSFRIDNSTFEAERTTSQALEGIKKHEALSEAPCSPSSGAKLFFGQLPYSLKTDRDPKGVDEDSLYLEVSVTDQSLEISGRHSTWSGSSDVDQEVSNFIYVLKNVLEHPDRRLGDLLGATAKDLDQLWQWNQEVPPLIERCVHDMISDVARDQPDAIAVQSWDGNLTYRELDDLATRLARHLRSRGVDIGTRIPLCFEKSRWAIVGLLGVMKAGGTFSLTDPSQPEARLRTIVEQTGAELVITSVAQSQLGQRIVNDGQVIAVSADFFDAISEVSDEPLPEVPASSPMYVIFTSGSTGKPKGVVISHENYTSGAIDRARLVGYNSTSRCFDFPSYAFDVSIDCMVCTLFSGGRVCVPSDEARMNDLSGAIRESKANMVHMTPSVARVLDPDIIPMLDVLGLGGEAVGASDAAEWSKHVQLVIAYGPSECTVGCTINNTLHISTGIGKAVGGVSWIVDPDDHSRLTPVGSVGELIMEGPVVGIGYLGEPEKTAEVFIEDPTWLLAGHGDVPGRHGRLYKTGDLVRYDPKNPGAIEFVGRKDQQVKLRGQRVELAEVEHHIRECLPPRVKIAAEVIKPENGAPTLVAFLVEPNQAQSDAESTLFTEPSEELSAALSHIDSALGAKVPRYMVPAAFITLQYMPSLVSGKTDRKKLREIGNSIPREKFGSLQSGDGQEDEPETEAEKKLQRAWNKVLGAEVKVYKQSNFFGVGGDSLRAMRLVAAAREQGLGLTVAEIFSNTIFSDMAEKAVEISETSEEEREIAPFSLLDQDWDINEARTEAATLCDIEEDRVEDVYPCTPLQEALMALSAKVKEAYVAQRVVELPDMETAERLVNAFDVAQQDCSILRTRIIQASGRGLVQVVVKGHLEWYSGTDLKEYLVRDRDEAMDLGKPLVRYAVITNTETGTVNFVLSMHHALYDGWAMPLIVERINKAYTGGSISRPAEFKHFIKYLNGMDRSSSEVFWKERLDGANGTQFPALPWPGYQTAADSLLEVYVPLEHPPVNSTTATVIRAAWALVVSQYINSGDVVFGETLTGRNAPIVGAEEIEGPMITTVPVRVQVDYDAPVSEYLQDVQEGTVSQIPHEHYGLQHIRRLSPDALEACELRTGLVLHPSTAGDDVSGEDLPADRLVPAGDEEAAQEALKFNTYALMLVCSIDPKGFLIMASFDSKCVAKPLMERILDQVKQTAQMLAEKSQTRLGELAYLTEDNWSDIREMASASVDDEALKQYPDLVSAYIVDTHDARRILPKGAMGELVVRSTAELDYPAIEWPAWLNTLYGDETANLEGTLYKTGKLAKFNAAGHIEFIDQTAKTNAASLTQRRPAKRVSATSRKQRKLRGLWSRVLGLSEEDIGLNDNFFLRGGDSIAAMKLVSEARLAGVKLTVVQIFQKRTLYDMANAMEEAEVVNHEAVEIPAFSLLEAENKDEFVEKIVRPQLAKPDWKIANVLPTRFLQEVAVKGTIQIPRFSTRYELMYFDSAVDRAKLMASCRELVSRNEMLRTVFVEHEGQGYGVVVEDLEAEFVHYEIDVEVEAFAKQLCQLDVLTKMPLGSVFVKWFLVEGEGDEACLIFRISHAQYDEICLPLILKQLSALYEDKPVQETVPFSSYVGHVVRENIPKAIDYWKELLEGSSMSILRPDVPVEKKNHFAIQKTVDISSRSKDVTVATLPTAAWALCLARRLSTRDVTFGEVVSGRNIDFPNADLVMGPCWQYAPVRVKFAPDWTVSDLLVHVQDQHIASSAHEGVGLNELVRLCTDWPQTTDWFDTVVHQDVDHVETLDFQAASSRMETVYVHEEPLREWKIQAFPSGDTLTLEIVTVQSWSGYAEELLEDLAGVLSFLAKDPEARLFEDEAVQEMVE</sequence>
<dbReference type="InterPro" id="IPR010071">
    <property type="entry name" value="AA_adenyl_dom"/>
</dbReference>
<dbReference type="SUPFAM" id="SSF47336">
    <property type="entry name" value="ACP-like"/>
    <property type="match status" value="2"/>
</dbReference>
<dbReference type="InterPro" id="IPR036736">
    <property type="entry name" value="ACP-like_sf"/>
</dbReference>
<dbReference type="EMBL" id="NKCI01000050">
    <property type="protein sequence ID" value="RSL61576.1"/>
    <property type="molecule type" value="Genomic_DNA"/>
</dbReference>
<gene>
    <name evidence="7" type="ORF">CEP54_006141</name>
</gene>
<accession>A0A428Q8I1</accession>
<dbReference type="CDD" id="cd19542">
    <property type="entry name" value="CT_NRPS-like"/>
    <property type="match status" value="1"/>
</dbReference>
<name>A0A428Q8I1_9HYPO</name>
<keyword evidence="3" id="KW-0436">Ligase</keyword>
<dbReference type="CDD" id="cd19545">
    <property type="entry name" value="FUM14_C_NRPS-like"/>
    <property type="match status" value="1"/>
</dbReference>
<comment type="similarity">
    <text evidence="4">Belongs to the NRP synthetase family.</text>
</comment>
<dbReference type="InterPro" id="IPR006162">
    <property type="entry name" value="Ppantetheine_attach_site"/>
</dbReference>
<dbReference type="InterPro" id="IPR001242">
    <property type="entry name" value="Condensation_dom"/>
</dbReference>
<dbReference type="FunFam" id="3.30.300.30:FF:000015">
    <property type="entry name" value="Nonribosomal peptide synthase SidD"/>
    <property type="match status" value="1"/>
</dbReference>
<dbReference type="Gene3D" id="3.30.559.30">
    <property type="entry name" value="Nonribosomal peptide synthetase, condensation domain"/>
    <property type="match status" value="2"/>
</dbReference>
<dbReference type="GO" id="GO:0044550">
    <property type="term" value="P:secondary metabolite biosynthetic process"/>
    <property type="evidence" value="ECO:0007669"/>
    <property type="project" value="TreeGrafter"/>
</dbReference>